<dbReference type="OrthoDB" id="9790442at2"/>
<evidence type="ECO:0000256" key="2">
    <source>
        <dbReference type="ARBA" id="ARBA00023012"/>
    </source>
</evidence>
<dbReference type="AlphaFoldDB" id="A0A1I7N5H1"/>
<dbReference type="Gene3D" id="3.40.50.2300">
    <property type="match status" value="1"/>
</dbReference>
<evidence type="ECO:0000259" key="8">
    <source>
        <dbReference type="PROSITE" id="PS50110"/>
    </source>
</evidence>
<dbReference type="SMART" id="SM00862">
    <property type="entry name" value="Trans_reg_C"/>
    <property type="match status" value="1"/>
</dbReference>
<dbReference type="EMBL" id="FPCJ01000001">
    <property type="protein sequence ID" value="SFV29823.1"/>
    <property type="molecule type" value="Genomic_DNA"/>
</dbReference>
<keyword evidence="2" id="KW-0902">Two-component regulatory system</keyword>
<proteinExistence type="predicted"/>
<dbReference type="PANTHER" id="PTHR48111">
    <property type="entry name" value="REGULATOR OF RPOS"/>
    <property type="match status" value="1"/>
</dbReference>
<dbReference type="GO" id="GO:0000976">
    <property type="term" value="F:transcription cis-regulatory region binding"/>
    <property type="evidence" value="ECO:0007669"/>
    <property type="project" value="TreeGrafter"/>
</dbReference>
<evidence type="ECO:0000256" key="5">
    <source>
        <dbReference type="ARBA" id="ARBA00023163"/>
    </source>
</evidence>
<evidence type="ECO:0000313" key="10">
    <source>
        <dbReference type="EMBL" id="SFV29823.1"/>
    </source>
</evidence>
<reference evidence="11" key="1">
    <citation type="submission" date="2016-10" db="EMBL/GenBank/DDBJ databases">
        <authorList>
            <person name="Varghese N."/>
            <person name="Submissions S."/>
        </authorList>
    </citation>
    <scope>NUCLEOTIDE SEQUENCE [LARGE SCALE GENOMIC DNA]</scope>
    <source>
        <strain evidence="11">DSM 14807</strain>
    </source>
</reference>
<dbReference type="InterPro" id="IPR001867">
    <property type="entry name" value="OmpR/PhoB-type_DNA-bd"/>
</dbReference>
<dbReference type="Pfam" id="PF00486">
    <property type="entry name" value="Trans_reg_C"/>
    <property type="match status" value="1"/>
</dbReference>
<dbReference type="GO" id="GO:0005829">
    <property type="term" value="C:cytosol"/>
    <property type="evidence" value="ECO:0007669"/>
    <property type="project" value="TreeGrafter"/>
</dbReference>
<keyword evidence="11" id="KW-1185">Reference proteome</keyword>
<dbReference type="CDD" id="cd00383">
    <property type="entry name" value="trans_reg_C"/>
    <property type="match status" value="1"/>
</dbReference>
<feature type="domain" description="OmpR/PhoB-type" evidence="9">
    <location>
        <begin position="131"/>
        <end position="229"/>
    </location>
</feature>
<dbReference type="PANTHER" id="PTHR48111:SF40">
    <property type="entry name" value="PHOSPHATE REGULON TRANSCRIPTIONAL REGULATORY PROTEIN PHOB"/>
    <property type="match status" value="1"/>
</dbReference>
<evidence type="ECO:0000313" key="11">
    <source>
        <dbReference type="Proteomes" id="UP000199537"/>
    </source>
</evidence>
<dbReference type="STRING" id="1393122.SAMN05660895_0636"/>
<keyword evidence="3" id="KW-0805">Transcription regulation</keyword>
<evidence type="ECO:0000256" key="7">
    <source>
        <dbReference type="PROSITE-ProRule" id="PRU01091"/>
    </source>
</evidence>
<dbReference type="CDD" id="cd17574">
    <property type="entry name" value="REC_OmpR"/>
    <property type="match status" value="1"/>
</dbReference>
<dbReference type="Gene3D" id="1.10.10.10">
    <property type="entry name" value="Winged helix-like DNA-binding domain superfamily/Winged helix DNA-binding domain"/>
    <property type="match status" value="1"/>
</dbReference>
<dbReference type="SUPFAM" id="SSF52172">
    <property type="entry name" value="CheY-like"/>
    <property type="match status" value="1"/>
</dbReference>
<keyword evidence="1 6" id="KW-0597">Phosphoprotein</keyword>
<dbReference type="InterPro" id="IPR039420">
    <property type="entry name" value="WalR-like"/>
</dbReference>
<organism evidence="10 11">
    <name type="scientific">Thermoflavifilum thermophilum</name>
    <dbReference type="NCBI Taxonomy" id="1393122"/>
    <lineage>
        <taxon>Bacteria</taxon>
        <taxon>Pseudomonadati</taxon>
        <taxon>Bacteroidota</taxon>
        <taxon>Chitinophagia</taxon>
        <taxon>Chitinophagales</taxon>
        <taxon>Chitinophagaceae</taxon>
        <taxon>Thermoflavifilum</taxon>
    </lineage>
</organism>
<dbReference type="InterPro" id="IPR001789">
    <property type="entry name" value="Sig_transdc_resp-reg_receiver"/>
</dbReference>
<keyword evidence="5" id="KW-0804">Transcription</keyword>
<dbReference type="InterPro" id="IPR016032">
    <property type="entry name" value="Sig_transdc_resp-reg_C-effctor"/>
</dbReference>
<name>A0A1I7N5H1_9BACT</name>
<dbReference type="InterPro" id="IPR036388">
    <property type="entry name" value="WH-like_DNA-bd_sf"/>
</dbReference>
<dbReference type="SUPFAM" id="SSF46894">
    <property type="entry name" value="C-terminal effector domain of the bipartite response regulators"/>
    <property type="match status" value="1"/>
</dbReference>
<dbReference type="PROSITE" id="PS50110">
    <property type="entry name" value="RESPONSE_REGULATORY"/>
    <property type="match status" value="1"/>
</dbReference>
<dbReference type="GO" id="GO:0006355">
    <property type="term" value="P:regulation of DNA-templated transcription"/>
    <property type="evidence" value="ECO:0007669"/>
    <property type="project" value="InterPro"/>
</dbReference>
<evidence type="ECO:0000256" key="6">
    <source>
        <dbReference type="PROSITE-ProRule" id="PRU00169"/>
    </source>
</evidence>
<dbReference type="Proteomes" id="UP000199537">
    <property type="component" value="Unassembled WGS sequence"/>
</dbReference>
<dbReference type="RefSeq" id="WP_092457614.1">
    <property type="nucleotide sequence ID" value="NZ_FPCJ01000001.1"/>
</dbReference>
<feature type="modified residue" description="4-aspartylphosphate" evidence="6">
    <location>
        <position position="55"/>
    </location>
</feature>
<evidence type="ECO:0000256" key="3">
    <source>
        <dbReference type="ARBA" id="ARBA00023015"/>
    </source>
</evidence>
<dbReference type="Gene3D" id="6.10.250.690">
    <property type="match status" value="1"/>
</dbReference>
<keyword evidence="4 7" id="KW-0238">DNA-binding</keyword>
<accession>A0A1I7N5H1</accession>
<feature type="DNA-binding region" description="OmpR/PhoB-type" evidence="7">
    <location>
        <begin position="131"/>
        <end position="229"/>
    </location>
</feature>
<evidence type="ECO:0000259" key="9">
    <source>
        <dbReference type="PROSITE" id="PS51755"/>
    </source>
</evidence>
<dbReference type="InterPro" id="IPR011006">
    <property type="entry name" value="CheY-like_superfamily"/>
</dbReference>
<dbReference type="GO" id="GO:0000156">
    <property type="term" value="F:phosphorelay response regulator activity"/>
    <property type="evidence" value="ECO:0007669"/>
    <property type="project" value="TreeGrafter"/>
</dbReference>
<dbReference type="SMART" id="SM00448">
    <property type="entry name" value="REC"/>
    <property type="match status" value="1"/>
</dbReference>
<evidence type="ECO:0000256" key="1">
    <source>
        <dbReference type="ARBA" id="ARBA00022553"/>
    </source>
</evidence>
<sequence length="248" mass="28889">MENKARILLIEDDVNLGFVIKDNLTEAGYDVVHCTDGESGWQYFQKKNFDLILLDIMMPKKDGFSLARLIRSKNEKVPLLFLTARTLEEDKITGFKLGADDYVTKPFSMQELLLRIEVFLRRTQALNADKNKQYQIGNLLFNYPELYISGPDNYFQTLTQKEADLLKFLCENPYKTLKREEILLHVWGKDDYFLGRSMDVFITKLRKHFRHDPRIRLETIHGVGFKFMPPETSGIEAKPATVKKKDGQ</sequence>
<dbReference type="FunFam" id="3.40.50.2300:FF:000001">
    <property type="entry name" value="DNA-binding response regulator PhoB"/>
    <property type="match status" value="1"/>
</dbReference>
<dbReference type="PROSITE" id="PS51755">
    <property type="entry name" value="OMPR_PHOB"/>
    <property type="match status" value="1"/>
</dbReference>
<dbReference type="Pfam" id="PF00072">
    <property type="entry name" value="Response_reg"/>
    <property type="match status" value="1"/>
</dbReference>
<feature type="domain" description="Response regulatory" evidence="8">
    <location>
        <begin position="6"/>
        <end position="120"/>
    </location>
</feature>
<evidence type="ECO:0000256" key="4">
    <source>
        <dbReference type="ARBA" id="ARBA00023125"/>
    </source>
</evidence>
<dbReference type="GO" id="GO:0032993">
    <property type="term" value="C:protein-DNA complex"/>
    <property type="evidence" value="ECO:0007669"/>
    <property type="project" value="TreeGrafter"/>
</dbReference>
<gene>
    <name evidence="10" type="ORF">SAMN05660895_0636</name>
</gene>
<protein>
    <submittedName>
        <fullName evidence="10">DNA-binding response regulator, OmpR family, contains REC and winged-helix (WHTH) domain</fullName>
    </submittedName>
</protein>